<evidence type="ECO:0000313" key="1">
    <source>
        <dbReference type="EMBL" id="MBB2149858.1"/>
    </source>
</evidence>
<gene>
    <name evidence="1" type="ORF">GM920_13220</name>
</gene>
<proteinExistence type="predicted"/>
<evidence type="ECO:0008006" key="3">
    <source>
        <dbReference type="Google" id="ProtNLM"/>
    </source>
</evidence>
<protein>
    <recommendedName>
        <fullName evidence="3">DUF4238 domain-containing protein</fullName>
    </recommendedName>
</protein>
<name>A0ABR6EX53_9SPHI</name>
<comment type="caution">
    <text evidence="1">The sequence shown here is derived from an EMBL/GenBank/DDBJ whole genome shotgun (WGS) entry which is preliminary data.</text>
</comment>
<accession>A0ABR6EX53</accession>
<reference evidence="1 2" key="1">
    <citation type="submission" date="2019-11" db="EMBL/GenBank/DDBJ databases">
        <title>Description of Pedobacter sp. LMG 31462T.</title>
        <authorList>
            <person name="Carlier A."/>
            <person name="Qi S."/>
            <person name="Vandamme P."/>
        </authorList>
    </citation>
    <scope>NUCLEOTIDE SEQUENCE [LARGE SCALE GENOMIC DNA]</scope>
    <source>
        <strain evidence="1 2">LMG 31462</strain>
    </source>
</reference>
<dbReference type="RefSeq" id="WP_182958038.1">
    <property type="nucleotide sequence ID" value="NZ_WNXC01000004.1"/>
</dbReference>
<evidence type="ECO:0000313" key="2">
    <source>
        <dbReference type="Proteomes" id="UP000636110"/>
    </source>
</evidence>
<dbReference type="EMBL" id="WNXC01000004">
    <property type="protein sequence ID" value="MBB2149858.1"/>
    <property type="molecule type" value="Genomic_DNA"/>
</dbReference>
<sequence length="224" mass="25206">MGNLNNGLFGSFHGRVGNLVGYTLNGKNVIRTIGKSNKPPTLPKLANFQRMTVVNNFLRPLQEVIKVGYRNEVIGTDRNTYNEALSYHKKHALKGEYPEISLDYPKAMLSKGPLPFALNPSILKVDGGIQFQWEVPADMPSNYHHDRAMTVLLFPEEKIISCIYSGSRREEGKEFFQISPDLSEKHLEAYLIFVSYNGQQISDSVYAGSFAKVAQPLHEISLEE</sequence>
<dbReference type="Proteomes" id="UP000636110">
    <property type="component" value="Unassembled WGS sequence"/>
</dbReference>
<dbReference type="Pfam" id="PF19781">
    <property type="entry name" value="DUF6266"/>
    <property type="match status" value="1"/>
</dbReference>
<keyword evidence="2" id="KW-1185">Reference proteome</keyword>
<dbReference type="InterPro" id="IPR046233">
    <property type="entry name" value="DUF6266"/>
</dbReference>
<organism evidence="1 2">
    <name type="scientific">Pedobacter gandavensis</name>
    <dbReference type="NCBI Taxonomy" id="2679963"/>
    <lineage>
        <taxon>Bacteria</taxon>
        <taxon>Pseudomonadati</taxon>
        <taxon>Bacteroidota</taxon>
        <taxon>Sphingobacteriia</taxon>
        <taxon>Sphingobacteriales</taxon>
        <taxon>Sphingobacteriaceae</taxon>
        <taxon>Pedobacter</taxon>
    </lineage>
</organism>